<dbReference type="EMBL" id="JBHSFN010000009">
    <property type="protein sequence ID" value="MFC4587643.1"/>
    <property type="molecule type" value="Genomic_DNA"/>
</dbReference>
<dbReference type="Gene3D" id="3.40.50.880">
    <property type="match status" value="1"/>
</dbReference>
<dbReference type="InterPro" id="IPR002818">
    <property type="entry name" value="DJ-1/PfpI"/>
</dbReference>
<feature type="domain" description="DJ-1/PfpI" evidence="2">
    <location>
        <begin position="42"/>
        <end position="208"/>
    </location>
</feature>
<sequence length="268" mass="27903">MTDTTPSHATGDTPSSATGATGTTEATETTDPAGPAAPDAVKTIAFLLYPGITLLDLVGPLQVLSALAQIDPSFRTVVVAKDTGALPTDTPLSVTASHSLGQVREPYAIVVPGGTEPTFAALADEEMLDWLREAAGHAEIVSSVCTGSLVLGAAGLLEGRRATTHWSCRHLLGRFGATAVTRRWVRDGPVITAAGVSAGIDLALHLVERLAGEPVAKLVQLFIEYDPEPPLGPIDWSRVDVAGQEPWVEKMITTALPGHPALVTRLLG</sequence>
<dbReference type="InterPro" id="IPR052158">
    <property type="entry name" value="INH-QAR"/>
</dbReference>
<name>A0ABV9EE54_9ACTN</name>
<dbReference type="CDD" id="cd03139">
    <property type="entry name" value="GATase1_PfpI_2"/>
    <property type="match status" value="1"/>
</dbReference>
<reference evidence="4" key="1">
    <citation type="journal article" date="2019" name="Int. J. Syst. Evol. Microbiol.">
        <title>The Global Catalogue of Microorganisms (GCM) 10K type strain sequencing project: providing services to taxonomists for standard genome sequencing and annotation.</title>
        <authorList>
            <consortium name="The Broad Institute Genomics Platform"/>
            <consortium name="The Broad Institute Genome Sequencing Center for Infectious Disease"/>
            <person name="Wu L."/>
            <person name="Ma J."/>
        </authorList>
    </citation>
    <scope>NUCLEOTIDE SEQUENCE [LARGE SCALE GENOMIC DNA]</scope>
    <source>
        <strain evidence="4">CCUG 49560</strain>
    </source>
</reference>
<comment type="caution">
    <text evidence="3">The sequence shown here is derived from an EMBL/GenBank/DDBJ whole genome shotgun (WGS) entry which is preliminary data.</text>
</comment>
<feature type="compositionally biased region" description="Low complexity" evidence="1">
    <location>
        <begin position="9"/>
        <end position="35"/>
    </location>
</feature>
<gene>
    <name evidence="3" type="ORF">ACFO8L_16230</name>
</gene>
<protein>
    <submittedName>
        <fullName evidence="3">DJ-1/PfpI family protein</fullName>
        <ecNumber evidence="3">4.2.1.-</ecNumber>
    </submittedName>
</protein>
<keyword evidence="3" id="KW-0456">Lyase</keyword>
<keyword evidence="4" id="KW-1185">Reference proteome</keyword>
<organism evidence="3 4">
    <name type="scientific">Sphaerisporangium corydalis</name>
    <dbReference type="NCBI Taxonomy" id="1441875"/>
    <lineage>
        <taxon>Bacteria</taxon>
        <taxon>Bacillati</taxon>
        <taxon>Actinomycetota</taxon>
        <taxon>Actinomycetes</taxon>
        <taxon>Streptosporangiales</taxon>
        <taxon>Streptosporangiaceae</taxon>
        <taxon>Sphaerisporangium</taxon>
    </lineage>
</organism>
<accession>A0ABV9EE54</accession>
<evidence type="ECO:0000313" key="4">
    <source>
        <dbReference type="Proteomes" id="UP001595891"/>
    </source>
</evidence>
<evidence type="ECO:0000313" key="3">
    <source>
        <dbReference type="EMBL" id="MFC4587643.1"/>
    </source>
</evidence>
<dbReference type="GO" id="GO:0016829">
    <property type="term" value="F:lyase activity"/>
    <property type="evidence" value="ECO:0007669"/>
    <property type="project" value="UniProtKB-KW"/>
</dbReference>
<proteinExistence type="predicted"/>
<dbReference type="Proteomes" id="UP001595891">
    <property type="component" value="Unassembled WGS sequence"/>
</dbReference>
<evidence type="ECO:0000256" key="1">
    <source>
        <dbReference type="SAM" id="MobiDB-lite"/>
    </source>
</evidence>
<dbReference type="PANTHER" id="PTHR43130:SF2">
    <property type="entry name" value="DJ-1_PFPI DOMAIN-CONTAINING PROTEIN"/>
    <property type="match status" value="1"/>
</dbReference>
<dbReference type="RefSeq" id="WP_262840477.1">
    <property type="nucleotide sequence ID" value="NZ_JANZYP010000001.1"/>
</dbReference>
<dbReference type="InterPro" id="IPR029062">
    <property type="entry name" value="Class_I_gatase-like"/>
</dbReference>
<dbReference type="Pfam" id="PF01965">
    <property type="entry name" value="DJ-1_PfpI"/>
    <property type="match status" value="1"/>
</dbReference>
<dbReference type="SUPFAM" id="SSF52317">
    <property type="entry name" value="Class I glutamine amidotransferase-like"/>
    <property type="match status" value="1"/>
</dbReference>
<dbReference type="PANTHER" id="PTHR43130">
    <property type="entry name" value="ARAC-FAMILY TRANSCRIPTIONAL REGULATOR"/>
    <property type="match status" value="1"/>
</dbReference>
<evidence type="ECO:0000259" key="2">
    <source>
        <dbReference type="Pfam" id="PF01965"/>
    </source>
</evidence>
<dbReference type="EC" id="4.2.1.-" evidence="3"/>
<feature type="region of interest" description="Disordered" evidence="1">
    <location>
        <begin position="1"/>
        <end position="35"/>
    </location>
</feature>